<dbReference type="PANTHER" id="PTHR35392:SF3">
    <property type="entry name" value="ZN(2)-C6 FUNGAL-TYPE DOMAIN-CONTAINING PROTEIN"/>
    <property type="match status" value="1"/>
</dbReference>
<reference evidence="3 4" key="1">
    <citation type="submission" date="2024-09" db="EMBL/GenBank/DDBJ databases">
        <title>Rethinking Asexuality: The Enigmatic Case of Functional Sexual Genes in Lepraria (Stereocaulaceae).</title>
        <authorList>
            <person name="Doellman M."/>
            <person name="Sun Y."/>
            <person name="Barcenas-Pena A."/>
            <person name="Lumbsch H.T."/>
            <person name="Grewe F."/>
        </authorList>
    </citation>
    <scope>NUCLEOTIDE SEQUENCE [LARGE SCALE GENOMIC DNA]</scope>
    <source>
        <strain evidence="3 4">Mercado 3170</strain>
    </source>
</reference>
<evidence type="ECO:0000256" key="1">
    <source>
        <dbReference type="SAM" id="MobiDB-lite"/>
    </source>
</evidence>
<evidence type="ECO:0000313" key="4">
    <source>
        <dbReference type="Proteomes" id="UP001590950"/>
    </source>
</evidence>
<feature type="region of interest" description="Disordered" evidence="1">
    <location>
        <begin position="1"/>
        <end position="27"/>
    </location>
</feature>
<proteinExistence type="predicted"/>
<dbReference type="Proteomes" id="UP001590950">
    <property type="component" value="Unassembled WGS sequence"/>
</dbReference>
<dbReference type="EMBL" id="JBEFKJ010000029">
    <property type="protein sequence ID" value="KAL2038861.1"/>
    <property type="molecule type" value="Genomic_DNA"/>
</dbReference>
<evidence type="ECO:0000313" key="3">
    <source>
        <dbReference type="EMBL" id="KAL2038861.1"/>
    </source>
</evidence>
<protein>
    <recommendedName>
        <fullName evidence="5">Zn(2)-C6 fungal-type domain-containing protein</fullName>
    </recommendedName>
</protein>
<dbReference type="InterPro" id="IPR052973">
    <property type="entry name" value="Fungal_sec-metab_reg_TF"/>
</dbReference>
<accession>A0ABR4A0P6</accession>
<keyword evidence="2" id="KW-1133">Transmembrane helix</keyword>
<gene>
    <name evidence="3" type="ORF">N7G274_008383</name>
</gene>
<keyword evidence="2" id="KW-0472">Membrane</keyword>
<name>A0ABR4A0P6_9LECA</name>
<dbReference type="PANTHER" id="PTHR35392">
    <property type="entry name" value="ZN(II)2CYS6 TRANSCRIPTION FACTOR (EUROFUNG)-RELATED-RELATED"/>
    <property type="match status" value="1"/>
</dbReference>
<feature type="compositionally biased region" description="Polar residues" evidence="1">
    <location>
        <begin position="1"/>
        <end position="10"/>
    </location>
</feature>
<feature type="region of interest" description="Disordered" evidence="1">
    <location>
        <begin position="170"/>
        <end position="193"/>
    </location>
</feature>
<keyword evidence="4" id="KW-1185">Reference proteome</keyword>
<sequence>MSYSGQSVPSGSYEPRPLVCVPPAEPEDYNRGSITYGGQSRRFPSTGSRAVRCVGVQANFPAPTLSVPQIPLDSCPAPPFGVTSSSYTYPNLSPSSRMSIQTSSPASLEEGPNILGPGFVAFETSPSNASFSDGDDENMGTLMAGNFDDLGGPSNSLEDCDELDFMEGFRSTGPSSPAEHLSRAPSPQYESNEGQFGWSDISQSHVCLPTNNYDTLNTSLRPPRVDGNSKRLLASPAMQEKRTSSRTREQIDKAKAVRDVRACVRCQILHIDCGVNDECDSCRVVSHNGTVYKMPCLRARLTDTRLFRSGSLMFPNGGIPKLNVSSRARKPKLRVLLYHTGHVEPFGAPQDRPRVEVVCQGFNPMEAPPQIILSKSWISHGKKIDLHLPAYAIPPGQLNKTADKLDLFLENNWQRLASELIQSQRDDILSSTLVEAVRNIGKCRMLKGALDIAILSQLISKSFNLTGRETFGLSPVNDPESPYDGLIPLPPFLDAQLDDLVMRKLLKIQKKTLVELKDTMLGSNKRKNWLMIFLTTLVLLNNLEFIYEKQCRQMKRYLSVQRISVMDDWIRSARILNTYFHEICHGEIPFYMDWTYEAQKLGGIDRQALEYLNALKYSLELRAAELRSRARGAPGEPLVWISALFMPPIEDLR</sequence>
<keyword evidence="2" id="KW-0812">Transmembrane</keyword>
<evidence type="ECO:0000256" key="2">
    <source>
        <dbReference type="SAM" id="Phobius"/>
    </source>
</evidence>
<feature type="transmembrane region" description="Helical" evidence="2">
    <location>
        <begin position="529"/>
        <end position="547"/>
    </location>
</feature>
<organism evidence="3 4">
    <name type="scientific">Stereocaulon virgatum</name>
    <dbReference type="NCBI Taxonomy" id="373712"/>
    <lineage>
        <taxon>Eukaryota</taxon>
        <taxon>Fungi</taxon>
        <taxon>Dikarya</taxon>
        <taxon>Ascomycota</taxon>
        <taxon>Pezizomycotina</taxon>
        <taxon>Lecanoromycetes</taxon>
        <taxon>OSLEUM clade</taxon>
        <taxon>Lecanoromycetidae</taxon>
        <taxon>Lecanorales</taxon>
        <taxon>Lecanorineae</taxon>
        <taxon>Stereocaulaceae</taxon>
        <taxon>Stereocaulon</taxon>
    </lineage>
</organism>
<comment type="caution">
    <text evidence="3">The sequence shown here is derived from an EMBL/GenBank/DDBJ whole genome shotgun (WGS) entry which is preliminary data.</text>
</comment>
<evidence type="ECO:0008006" key="5">
    <source>
        <dbReference type="Google" id="ProtNLM"/>
    </source>
</evidence>